<gene>
    <name evidence="1" type="ORF">ACFQ1G_07155</name>
</gene>
<accession>A0ABW3IEU4</accession>
<reference evidence="2" key="1">
    <citation type="journal article" date="2019" name="Int. J. Syst. Evol. Microbiol.">
        <title>The Global Catalogue of Microorganisms (GCM) 10K type strain sequencing project: providing services to taxonomists for standard genome sequencing and annotation.</title>
        <authorList>
            <consortium name="The Broad Institute Genomics Platform"/>
            <consortium name="The Broad Institute Genome Sequencing Center for Infectious Disease"/>
            <person name="Wu L."/>
            <person name="Ma J."/>
        </authorList>
    </citation>
    <scope>NUCLEOTIDE SEQUENCE [LARGE SCALE GENOMIC DNA]</scope>
    <source>
        <strain evidence="2">CCUG 60898</strain>
    </source>
</reference>
<dbReference type="RefSeq" id="WP_380738004.1">
    <property type="nucleotide sequence ID" value="NZ_JBHTJP010000032.1"/>
</dbReference>
<dbReference type="Gene3D" id="3.40.960.10">
    <property type="entry name" value="VSR Endonuclease"/>
    <property type="match status" value="1"/>
</dbReference>
<proteinExistence type="predicted"/>
<evidence type="ECO:0000313" key="1">
    <source>
        <dbReference type="EMBL" id="MFD0976564.1"/>
    </source>
</evidence>
<dbReference type="EMBL" id="JBHTJP010000032">
    <property type="protein sequence ID" value="MFD0976564.1"/>
    <property type="molecule type" value="Genomic_DNA"/>
</dbReference>
<organism evidence="1 2">
    <name type="scientific">Salinimicrobium gaetbulicola</name>
    <dbReference type="NCBI Taxonomy" id="999702"/>
    <lineage>
        <taxon>Bacteria</taxon>
        <taxon>Pseudomonadati</taxon>
        <taxon>Bacteroidota</taxon>
        <taxon>Flavobacteriia</taxon>
        <taxon>Flavobacteriales</taxon>
        <taxon>Flavobacteriaceae</taxon>
        <taxon>Salinimicrobium</taxon>
    </lineage>
</organism>
<evidence type="ECO:0000313" key="2">
    <source>
        <dbReference type="Proteomes" id="UP001597100"/>
    </source>
</evidence>
<sequence>MKGKSQFTKEEARQIEQLIKQKLVAGASEQKGIRNKIRKLGFYASDFGIGGGYTVDDFRRVADILGNDRASVNQKTTKSAGRTRSISNISKRAKSDEAYILDLCDEILKEKSLRQHRFDFLRGDTGTKLPVDAYYPGLKLVIEYREKQHTETVAFWDKKSTASGISRGEQRRRYDERRRIQIPANGLKLLEIDYSRFDHKRNKKLLRNREADRPMLIKLLKI</sequence>
<comment type="caution">
    <text evidence="1">The sequence shown here is derived from an EMBL/GenBank/DDBJ whole genome shotgun (WGS) entry which is preliminary data.</text>
</comment>
<name>A0ABW3IEU4_9FLAO</name>
<dbReference type="Proteomes" id="UP001597100">
    <property type="component" value="Unassembled WGS sequence"/>
</dbReference>
<keyword evidence="2" id="KW-1185">Reference proteome</keyword>
<protein>
    <submittedName>
        <fullName evidence="1">Uncharacterized protein</fullName>
    </submittedName>
</protein>